<dbReference type="InterPro" id="IPR036786">
    <property type="entry name" value="Ribosome_mat_SBDS_N_sf"/>
</dbReference>
<dbReference type="GeneID" id="7047984"/>
<dbReference type="OMA" id="TRICHQG"/>
<dbReference type="eggNOG" id="ENOG502S9SB">
    <property type="taxonomic scope" value="Eukaryota"/>
</dbReference>
<dbReference type="Proteomes" id="UP000001744">
    <property type="component" value="Unassembled WGS sequence"/>
</dbReference>
<keyword evidence="4" id="KW-1185">Reference proteome</keyword>
<dbReference type="AlphaFoldDB" id="B6JVS1"/>
<evidence type="ECO:0000313" key="4">
    <source>
        <dbReference type="Proteomes" id="UP000001744"/>
    </source>
</evidence>
<feature type="domain" description="Ribosome maturation protein SDO1/SBDS N-terminal" evidence="1">
    <location>
        <begin position="12"/>
        <end position="98"/>
    </location>
</feature>
<dbReference type="OrthoDB" id="2567806at2759"/>
<dbReference type="EMBL" id="KE651166">
    <property type="protein sequence ID" value="EEB05472.1"/>
    <property type="molecule type" value="Genomic_DNA"/>
</dbReference>
<protein>
    <submittedName>
        <fullName evidence="2">SBDS family protein Rtc3</fullName>
    </submittedName>
</protein>
<dbReference type="Pfam" id="PF01172">
    <property type="entry name" value="SBDS_N"/>
    <property type="match status" value="1"/>
</dbReference>
<dbReference type="JaponicusDB" id="SJAG_00487">
    <property type="gene designation" value="rtc3"/>
</dbReference>
<gene>
    <name evidence="3" type="primary">rtc3</name>
    <name evidence="2" type="ORF">SJAG_00487</name>
</gene>
<sequence>MPSYKGNQTRICHQGADGNMYVAILRGPEELEQWKEDSSKPLVDVVDSFQVFTTHRQGSTGRLSTASKVELENEFGTCNEDSIIRQLLSVGKVTPHQEHMPNKEF</sequence>
<dbReference type="Gene3D" id="3.30.1250.10">
    <property type="entry name" value="Ribosome maturation protein SBDS, N-terminal domain"/>
    <property type="match status" value="1"/>
</dbReference>
<evidence type="ECO:0000313" key="2">
    <source>
        <dbReference type="EMBL" id="EEB05472.1"/>
    </source>
</evidence>
<dbReference type="STRING" id="402676.B6JVS1"/>
<reference evidence="2 4" key="1">
    <citation type="journal article" date="2011" name="Science">
        <title>Comparative functional genomics of the fission yeasts.</title>
        <authorList>
            <person name="Rhind N."/>
            <person name="Chen Z."/>
            <person name="Yassour M."/>
            <person name="Thompson D.A."/>
            <person name="Haas B.J."/>
            <person name="Habib N."/>
            <person name="Wapinski I."/>
            <person name="Roy S."/>
            <person name="Lin M.F."/>
            <person name="Heiman D.I."/>
            <person name="Young S.K."/>
            <person name="Furuya K."/>
            <person name="Guo Y."/>
            <person name="Pidoux A."/>
            <person name="Chen H.M."/>
            <person name="Robbertse B."/>
            <person name="Goldberg J.M."/>
            <person name="Aoki K."/>
            <person name="Bayne E.H."/>
            <person name="Berlin A.M."/>
            <person name="Desjardins C.A."/>
            <person name="Dobbs E."/>
            <person name="Dukaj L."/>
            <person name="Fan L."/>
            <person name="FitzGerald M.G."/>
            <person name="French C."/>
            <person name="Gujja S."/>
            <person name="Hansen K."/>
            <person name="Keifenheim D."/>
            <person name="Levin J.Z."/>
            <person name="Mosher R.A."/>
            <person name="Mueller C.A."/>
            <person name="Pfiffner J."/>
            <person name="Priest M."/>
            <person name="Russ C."/>
            <person name="Smialowska A."/>
            <person name="Swoboda P."/>
            <person name="Sykes S.M."/>
            <person name="Vaughn M."/>
            <person name="Vengrova S."/>
            <person name="Yoder R."/>
            <person name="Zeng Q."/>
            <person name="Allshire R."/>
            <person name="Baulcombe D."/>
            <person name="Birren B.W."/>
            <person name="Brown W."/>
            <person name="Ekwall K."/>
            <person name="Kellis M."/>
            <person name="Leatherwood J."/>
            <person name="Levin H."/>
            <person name="Margalit H."/>
            <person name="Martienssen R."/>
            <person name="Nieduszynski C.A."/>
            <person name="Spatafora J.W."/>
            <person name="Friedman N."/>
            <person name="Dalgaard J.Z."/>
            <person name="Baumann P."/>
            <person name="Niki H."/>
            <person name="Regev A."/>
            <person name="Nusbaum C."/>
        </authorList>
    </citation>
    <scope>NUCLEOTIDE SEQUENCE [LARGE SCALE GENOMIC DNA]</scope>
    <source>
        <strain evidence="4">yFS275 / FY16936</strain>
    </source>
</reference>
<dbReference type="VEuPathDB" id="FungiDB:SJAG_00487"/>
<accession>B6JVS1</accession>
<name>B6JVS1_SCHJY</name>
<organism evidence="2 4">
    <name type="scientific">Schizosaccharomyces japonicus (strain yFS275 / FY16936)</name>
    <name type="common">Fission yeast</name>
    <dbReference type="NCBI Taxonomy" id="402676"/>
    <lineage>
        <taxon>Eukaryota</taxon>
        <taxon>Fungi</taxon>
        <taxon>Dikarya</taxon>
        <taxon>Ascomycota</taxon>
        <taxon>Taphrinomycotina</taxon>
        <taxon>Schizosaccharomycetes</taxon>
        <taxon>Schizosaccharomycetales</taxon>
        <taxon>Schizosaccharomycetaceae</taxon>
        <taxon>Schizosaccharomyces</taxon>
    </lineage>
</organism>
<dbReference type="HOGENOM" id="CLU_137480_1_0_1"/>
<evidence type="ECO:0000259" key="1">
    <source>
        <dbReference type="Pfam" id="PF01172"/>
    </source>
</evidence>
<dbReference type="SUPFAM" id="SSF89895">
    <property type="entry name" value="FYSH domain"/>
    <property type="match status" value="1"/>
</dbReference>
<dbReference type="InterPro" id="IPR019783">
    <property type="entry name" value="SDO1/SBDS_N"/>
</dbReference>
<evidence type="ECO:0000313" key="3">
    <source>
        <dbReference type="JaponicusDB" id="SJAG_00487"/>
    </source>
</evidence>
<proteinExistence type="predicted"/>
<dbReference type="RefSeq" id="XP_002171765.1">
    <property type="nucleotide sequence ID" value="XM_002171729.1"/>
</dbReference>